<keyword evidence="10" id="KW-1185">Reference proteome</keyword>
<dbReference type="InterPro" id="IPR050999">
    <property type="entry name" value="ADP-ribosyltransferase_ARG"/>
</dbReference>
<keyword evidence="7" id="KW-0520">NAD</keyword>
<evidence type="ECO:0000313" key="10">
    <source>
        <dbReference type="Proteomes" id="UP000472271"/>
    </source>
</evidence>
<keyword evidence="2 7" id="KW-0328">Glycosyltransferase</keyword>
<evidence type="ECO:0000256" key="7">
    <source>
        <dbReference type="RuleBase" id="RU361228"/>
    </source>
</evidence>
<evidence type="ECO:0000256" key="2">
    <source>
        <dbReference type="ARBA" id="ARBA00022676"/>
    </source>
</evidence>
<reference evidence="9" key="1">
    <citation type="submission" date="2019-06" db="EMBL/GenBank/DDBJ databases">
        <authorList>
            <consortium name="Wellcome Sanger Institute Data Sharing"/>
        </authorList>
    </citation>
    <scope>NUCLEOTIDE SEQUENCE [LARGE SCALE GENOMIC DNA]</scope>
</reference>
<evidence type="ECO:0000256" key="4">
    <source>
        <dbReference type="ARBA" id="ARBA00022695"/>
    </source>
</evidence>
<sequence>LHFKNGKFIALLAVITLWVVITLLHMHRHDDISWINAKISYNKCKGRGLLCLEPLWHINGRFSFAWALAERKVKKPVRKPLKEDHAVVLHIYTREKLKHDFNRAVKKGKNLYNTAGFKFHYFYFYLIDAIQVLRQNQTKCRTTYYRTGRYFHHSVINTKMRFGSFIWATSSKNSPQFTGNISCFEIYTCFGADITNYSAIKQQGQTLIPPYEVFQITDILTKEKWCSNVYKLRMKKIRLHRENIYIYKTILSQ</sequence>
<dbReference type="AlphaFoldDB" id="A0A673CD61"/>
<evidence type="ECO:0000256" key="6">
    <source>
        <dbReference type="ARBA" id="ARBA00047597"/>
    </source>
</evidence>
<dbReference type="Ensembl" id="ENSSORT00005052473.1">
    <property type="protein sequence ID" value="ENSSORP00005051249.1"/>
    <property type="gene ID" value="ENSSORG00005023167.1"/>
</dbReference>
<comment type="catalytic activity">
    <reaction evidence="6 7">
        <text>L-arginyl-[protein] + NAD(+) = N(omega)-(ADP-D-ribosyl)-L-arginyl-[protein] + nicotinamide + H(+)</text>
        <dbReference type="Rhea" id="RHEA:19149"/>
        <dbReference type="Rhea" id="RHEA-COMP:10532"/>
        <dbReference type="Rhea" id="RHEA-COMP:15087"/>
        <dbReference type="ChEBI" id="CHEBI:15378"/>
        <dbReference type="ChEBI" id="CHEBI:17154"/>
        <dbReference type="ChEBI" id="CHEBI:29965"/>
        <dbReference type="ChEBI" id="CHEBI:57540"/>
        <dbReference type="ChEBI" id="CHEBI:142554"/>
        <dbReference type="EC" id="2.4.2.31"/>
    </reaction>
</comment>
<protein>
    <recommendedName>
        <fullName evidence="7">NAD(P)(+)--arginine ADP-ribosyltransferase</fullName>
        <ecNumber evidence="7">2.4.2.31</ecNumber>
    </recommendedName>
    <alternativeName>
        <fullName evidence="7">Mono(ADP-ribosyl)transferase</fullName>
    </alternativeName>
</protein>
<dbReference type="EC" id="2.4.2.31" evidence="7"/>
<dbReference type="PRINTS" id="PR00970">
    <property type="entry name" value="RIBTRNSFRASE"/>
</dbReference>
<evidence type="ECO:0000256" key="1">
    <source>
        <dbReference type="ARBA" id="ARBA00009558"/>
    </source>
</evidence>
<reference evidence="9" key="3">
    <citation type="submission" date="2025-09" db="UniProtKB">
        <authorList>
            <consortium name="Ensembl"/>
        </authorList>
    </citation>
    <scope>IDENTIFICATION</scope>
</reference>
<evidence type="ECO:0000313" key="9">
    <source>
        <dbReference type="Ensembl" id="ENSSORP00005051249.1"/>
    </source>
</evidence>
<dbReference type="Proteomes" id="UP000472271">
    <property type="component" value="Chromosome 1"/>
</dbReference>
<dbReference type="SUPFAM" id="SSF56399">
    <property type="entry name" value="ADP-ribosylation"/>
    <property type="match status" value="1"/>
</dbReference>
<dbReference type="InterPro" id="IPR000768">
    <property type="entry name" value="ART"/>
</dbReference>
<keyword evidence="5 7" id="KW-0521">NADP</keyword>
<dbReference type="GO" id="GO:0106274">
    <property type="term" value="F:NAD+-protein-arginine ADP-ribosyltransferase activity"/>
    <property type="evidence" value="ECO:0007669"/>
    <property type="project" value="UniProtKB-EC"/>
</dbReference>
<dbReference type="PANTHER" id="PTHR10339:SF27">
    <property type="entry name" value="NAD(P)(+)--ARGININE ADP-RIBOSYLTRANSFERASE"/>
    <property type="match status" value="1"/>
</dbReference>
<dbReference type="PROSITE" id="PS51996">
    <property type="entry name" value="TR_MART"/>
    <property type="match status" value="1"/>
</dbReference>
<dbReference type="Gene3D" id="3.90.176.10">
    <property type="entry name" value="Toxin ADP-ribosyltransferase, Chain A, domain 1"/>
    <property type="match status" value="1"/>
</dbReference>
<keyword evidence="3 7" id="KW-0808">Transferase</keyword>
<evidence type="ECO:0000256" key="3">
    <source>
        <dbReference type="ARBA" id="ARBA00022679"/>
    </source>
</evidence>
<comment type="similarity">
    <text evidence="1 7">Belongs to the Arg-specific ADP-ribosyltransferase family.</text>
</comment>
<dbReference type="GO" id="GO:0003950">
    <property type="term" value="F:NAD+ poly-ADP-ribosyltransferase activity"/>
    <property type="evidence" value="ECO:0007669"/>
    <property type="project" value="TreeGrafter"/>
</dbReference>
<keyword evidence="8" id="KW-1133">Transmembrane helix</keyword>
<reference evidence="9" key="2">
    <citation type="submission" date="2025-08" db="UniProtKB">
        <authorList>
            <consortium name="Ensembl"/>
        </authorList>
    </citation>
    <scope>IDENTIFICATION</scope>
</reference>
<accession>A0A673CD61</accession>
<dbReference type="PANTHER" id="PTHR10339">
    <property type="entry name" value="ADP-RIBOSYLTRANSFERASE"/>
    <property type="match status" value="1"/>
</dbReference>
<keyword evidence="8" id="KW-0812">Transmembrane</keyword>
<proteinExistence type="inferred from homology"/>
<feature type="transmembrane region" description="Helical" evidence="8">
    <location>
        <begin position="6"/>
        <end position="24"/>
    </location>
</feature>
<organism evidence="9 10">
    <name type="scientific">Sphaeramia orbicularis</name>
    <name type="common">orbiculate cardinalfish</name>
    <dbReference type="NCBI Taxonomy" id="375764"/>
    <lineage>
        <taxon>Eukaryota</taxon>
        <taxon>Metazoa</taxon>
        <taxon>Chordata</taxon>
        <taxon>Craniata</taxon>
        <taxon>Vertebrata</taxon>
        <taxon>Euteleostomi</taxon>
        <taxon>Actinopterygii</taxon>
        <taxon>Neopterygii</taxon>
        <taxon>Teleostei</taxon>
        <taxon>Neoteleostei</taxon>
        <taxon>Acanthomorphata</taxon>
        <taxon>Gobiaria</taxon>
        <taxon>Kurtiformes</taxon>
        <taxon>Apogonoidei</taxon>
        <taxon>Apogonidae</taxon>
        <taxon>Apogoninae</taxon>
        <taxon>Sphaeramia</taxon>
    </lineage>
</organism>
<keyword evidence="4" id="KW-0548">Nucleotidyltransferase</keyword>
<dbReference type="GO" id="GO:0016779">
    <property type="term" value="F:nucleotidyltransferase activity"/>
    <property type="evidence" value="ECO:0007669"/>
    <property type="project" value="UniProtKB-KW"/>
</dbReference>
<name>A0A673CD61_9TELE</name>
<evidence type="ECO:0000256" key="8">
    <source>
        <dbReference type="SAM" id="Phobius"/>
    </source>
</evidence>
<keyword evidence="8" id="KW-0472">Membrane</keyword>
<dbReference type="Pfam" id="PF01129">
    <property type="entry name" value="ART"/>
    <property type="match status" value="1"/>
</dbReference>
<evidence type="ECO:0000256" key="5">
    <source>
        <dbReference type="ARBA" id="ARBA00022857"/>
    </source>
</evidence>
<dbReference type="InParanoid" id="A0A673CD61"/>